<feature type="domain" description="Glycosyltransferase family 18 catalytic" evidence="2">
    <location>
        <begin position="373"/>
        <end position="463"/>
    </location>
</feature>
<keyword evidence="4" id="KW-1185">Reference proteome</keyword>
<dbReference type="GO" id="GO:0030144">
    <property type="term" value="F:alpha-1,6-mannosylglycoprotein 6-beta-N-acetylglucosaminyltransferase activity"/>
    <property type="evidence" value="ECO:0007669"/>
    <property type="project" value="InterPro"/>
</dbReference>
<dbReference type="EMBL" id="GG738910">
    <property type="protein sequence ID" value="EFC38166.1"/>
    <property type="molecule type" value="Genomic_DNA"/>
</dbReference>
<dbReference type="AlphaFoldDB" id="D2VYA4"/>
<dbReference type="KEGG" id="ngr:NAEGRDRAFT_74048"/>
<dbReference type="InParanoid" id="D2VYA4"/>
<dbReference type="Proteomes" id="UP000006671">
    <property type="component" value="Unassembled WGS sequence"/>
</dbReference>
<accession>D2VYA4</accession>
<dbReference type="OrthoDB" id="2016523at2759"/>
<gene>
    <name evidence="3" type="ORF">NAEGRDRAFT_74048</name>
</gene>
<protein>
    <submittedName>
        <fullName evidence="3">Predicted protein</fullName>
    </submittedName>
</protein>
<sequence length="466" mass="53728">MNKYSILRLTMLVLIASSLIGGIYFTLIKSQRSISLEIFKPKKKTFETIVQKEEINNQTRTIIVEKVVEKVIEKVVEKKAHVCDLNFLIISAPRANTGSTRFAYLERTVKSIVDLQGALLDICVFVFNTDGESVREEITKAANVSEKVTIFTRKHQHNLYTNAFHDAPKKRKQSNDFYDMIKTFNDMPTDGPVILMEDDFVFCPNALSHIVSIFTNVKQKNWSGLRFSFGLNGVIVLKTDLVGILKYMELSRSRSFPVDWLLEELFHKTVPFGKEYFKDRVFYTYRYQLMEHIGVATSVGNYRSAEFNNIDFPHCYESQTQSRLMIPFNMAQCPTSLFYPCEEEPPRTSNDFAHDTKEGEILPPTNTHGITELHNLKAILCEKGENCDTCCSRNNATCDGLFFPYINRCDEMRKHYPDCKCAYELADESRSPNFDGELCVIGNRRSRFRCGNSYRTERRLCPCKPK</sequence>
<organism evidence="4">
    <name type="scientific">Naegleria gruberi</name>
    <name type="common">Amoeba</name>
    <dbReference type="NCBI Taxonomy" id="5762"/>
    <lineage>
        <taxon>Eukaryota</taxon>
        <taxon>Discoba</taxon>
        <taxon>Heterolobosea</taxon>
        <taxon>Tetramitia</taxon>
        <taxon>Eutetramitia</taxon>
        <taxon>Vahlkampfiidae</taxon>
        <taxon>Naegleria</taxon>
    </lineage>
</organism>
<evidence type="ECO:0000313" key="4">
    <source>
        <dbReference type="Proteomes" id="UP000006671"/>
    </source>
</evidence>
<keyword evidence="1" id="KW-1133">Transmembrane helix</keyword>
<dbReference type="RefSeq" id="XP_002670910.1">
    <property type="nucleotide sequence ID" value="XM_002670864.1"/>
</dbReference>
<dbReference type="OMA" id="DFPHCYE"/>
<keyword evidence="1" id="KW-0812">Transmembrane</keyword>
<dbReference type="InterPro" id="IPR026116">
    <property type="entry name" value="GT18_cat"/>
</dbReference>
<reference evidence="3 4" key="1">
    <citation type="journal article" date="2010" name="Cell">
        <title>The genome of Naegleria gruberi illuminates early eukaryotic versatility.</title>
        <authorList>
            <person name="Fritz-Laylin L.K."/>
            <person name="Prochnik S.E."/>
            <person name="Ginger M.L."/>
            <person name="Dacks J.B."/>
            <person name="Carpenter M.L."/>
            <person name="Field M.C."/>
            <person name="Kuo A."/>
            <person name="Paredez A."/>
            <person name="Chapman J."/>
            <person name="Pham J."/>
            <person name="Shu S."/>
            <person name="Neupane R."/>
            <person name="Cipriano M."/>
            <person name="Mancuso J."/>
            <person name="Tu H."/>
            <person name="Salamov A."/>
            <person name="Lindquist E."/>
            <person name="Shapiro H."/>
            <person name="Lucas S."/>
            <person name="Grigoriev I.V."/>
            <person name="Cande W.Z."/>
            <person name="Fulton C."/>
            <person name="Rokhsar D.S."/>
            <person name="Dawson S.C."/>
        </authorList>
    </citation>
    <scope>NUCLEOTIDE SEQUENCE [LARGE SCALE GENOMIC DNA]</scope>
    <source>
        <strain evidence="3 4">NEG-M</strain>
    </source>
</reference>
<name>D2VYA4_NAEGR</name>
<dbReference type="VEuPathDB" id="AmoebaDB:NAEGRDRAFT_74048"/>
<evidence type="ECO:0000313" key="3">
    <source>
        <dbReference type="EMBL" id="EFC38166.1"/>
    </source>
</evidence>
<dbReference type="Pfam" id="PF15024">
    <property type="entry name" value="Glyco_transf_18"/>
    <property type="match status" value="1"/>
</dbReference>
<feature type="transmembrane region" description="Helical" evidence="1">
    <location>
        <begin position="6"/>
        <end position="27"/>
    </location>
</feature>
<dbReference type="GeneID" id="8857768"/>
<proteinExistence type="predicted"/>
<evidence type="ECO:0000259" key="2">
    <source>
        <dbReference type="Pfam" id="PF15024"/>
    </source>
</evidence>
<keyword evidence="1" id="KW-0472">Membrane</keyword>
<evidence type="ECO:0000256" key="1">
    <source>
        <dbReference type="SAM" id="Phobius"/>
    </source>
</evidence>
<dbReference type="UniPathway" id="UPA00378"/>